<accession>A8B107</accession>
<organism evidence="2 3">
    <name type="scientific">Xanthomonas phage Xop411</name>
    <dbReference type="NCBI Taxonomy" id="2913975"/>
    <lineage>
        <taxon>Viruses</taxon>
        <taxon>Duplodnaviria</taxon>
        <taxon>Heunggongvirae</taxon>
        <taxon>Uroviricota</taxon>
        <taxon>Caudoviricetes</taxon>
        <taxon>Xipdecavirus</taxon>
        <taxon>Xipdecavirus Xop411</taxon>
    </lineage>
</organism>
<sequence>MAESDLKLEDVDQLLAYDPATGELRWKVSRGTAKAGSVTGCTDSKGYLRVKLHGKLYYAHRLAWLLHTGSWPSKHLDHKNGQKYDNRIENLRECDNLENHQNQKKRSDNISGVTGVSWNKQNSKWQSRICFAGKEIFLGLFTTIEEASAARAAAKQKYHKFQQFDRENN</sequence>
<keyword evidence="2" id="KW-0255">Endonuclease</keyword>
<keyword evidence="3" id="KW-1185">Reference proteome</keyword>
<dbReference type="RefSeq" id="YP_009640108.1">
    <property type="nucleotide sequence ID" value="NC_009543.1"/>
</dbReference>
<dbReference type="InterPro" id="IPR016177">
    <property type="entry name" value="DNA-bd_dom_sf"/>
</dbReference>
<keyword evidence="2" id="KW-0540">Nuclease</keyword>
<feature type="domain" description="HNH nuclease" evidence="1">
    <location>
        <begin position="57"/>
        <end position="100"/>
    </location>
</feature>
<dbReference type="SUPFAM" id="SSF54060">
    <property type="entry name" value="His-Me finger endonucleases"/>
    <property type="match status" value="1"/>
</dbReference>
<evidence type="ECO:0000313" key="3">
    <source>
        <dbReference type="Proteomes" id="UP000001433"/>
    </source>
</evidence>
<dbReference type="Gene3D" id="3.90.75.20">
    <property type="match status" value="1"/>
</dbReference>
<dbReference type="InterPro" id="IPR044925">
    <property type="entry name" value="His-Me_finger_sf"/>
</dbReference>
<dbReference type="OrthoDB" id="21336at10239"/>
<evidence type="ECO:0000259" key="1">
    <source>
        <dbReference type="Pfam" id="PF13392"/>
    </source>
</evidence>
<dbReference type="Proteomes" id="UP000001433">
    <property type="component" value="Segment"/>
</dbReference>
<evidence type="ECO:0000313" key="2">
    <source>
        <dbReference type="EMBL" id="ABV26559.1"/>
    </source>
</evidence>
<dbReference type="EMBL" id="DQ777876">
    <property type="protein sequence ID" value="ABV26559.1"/>
    <property type="molecule type" value="Genomic_DNA"/>
</dbReference>
<dbReference type="Pfam" id="PF13392">
    <property type="entry name" value="HNH_3"/>
    <property type="match status" value="1"/>
</dbReference>
<dbReference type="GO" id="GO:0003677">
    <property type="term" value="F:DNA binding"/>
    <property type="evidence" value="ECO:0007669"/>
    <property type="project" value="InterPro"/>
</dbReference>
<protein>
    <submittedName>
        <fullName evidence="2">HNH endonuclease</fullName>
    </submittedName>
</protein>
<proteinExistence type="predicted"/>
<reference evidence="2 3" key="1">
    <citation type="journal article" date="2007" name="BMC Genomics">
        <title>Comparison of genomes of three Xanthomonas oryzae bacteriophages.</title>
        <authorList>
            <person name="Lee C.N."/>
            <person name="Hu R.M."/>
            <person name="Chow T.Y."/>
            <person name="Lin J.W."/>
            <person name="Chen H.Y."/>
            <person name="Tseng Y.H."/>
            <person name="Weng S.F."/>
        </authorList>
    </citation>
    <scope>NUCLEOTIDE SEQUENCE</scope>
</reference>
<dbReference type="GeneID" id="5602332"/>
<dbReference type="GO" id="GO:0004519">
    <property type="term" value="F:endonuclease activity"/>
    <property type="evidence" value="ECO:0007669"/>
    <property type="project" value="UniProtKB-KW"/>
</dbReference>
<dbReference type="SUPFAM" id="SSF54171">
    <property type="entry name" value="DNA-binding domain"/>
    <property type="match status" value="1"/>
</dbReference>
<name>A8B107_9CAUD</name>
<keyword evidence="2" id="KW-0378">Hydrolase</keyword>
<dbReference type="InterPro" id="IPR003615">
    <property type="entry name" value="HNH_nuc"/>
</dbReference>